<organism evidence="1 2">
    <name type="scientific">Pseudocercospora eumusae</name>
    <dbReference type="NCBI Taxonomy" id="321146"/>
    <lineage>
        <taxon>Eukaryota</taxon>
        <taxon>Fungi</taxon>
        <taxon>Dikarya</taxon>
        <taxon>Ascomycota</taxon>
        <taxon>Pezizomycotina</taxon>
        <taxon>Dothideomycetes</taxon>
        <taxon>Dothideomycetidae</taxon>
        <taxon>Mycosphaerellales</taxon>
        <taxon>Mycosphaerellaceae</taxon>
        <taxon>Pseudocercospora</taxon>
    </lineage>
</organism>
<sequence>MPPKKATRNSFAGLSPSEYGTVAPRTITQSEYYRITTDAQARIDGVIKGICSRLPSELRPKVLEAYIHSHRRLILRLWHEEASLRTPGFIPIRRSLQADGSIEFDEMCIAMTGLIMRRIQDLASTSPAQVQAILKEVEAKCAKMPPNHTIHQLNATFPTEFHLARTPIPRKLRH</sequence>
<accession>A0A139GUE8</accession>
<dbReference type="EMBL" id="LFZN01000382">
    <property type="protein sequence ID" value="KXS93814.1"/>
    <property type="molecule type" value="Genomic_DNA"/>
</dbReference>
<gene>
    <name evidence="1" type="ORF">AC578_635</name>
</gene>
<dbReference type="AlphaFoldDB" id="A0A139GUE8"/>
<evidence type="ECO:0000313" key="1">
    <source>
        <dbReference type="EMBL" id="KXS93814.1"/>
    </source>
</evidence>
<evidence type="ECO:0000313" key="2">
    <source>
        <dbReference type="Proteomes" id="UP000070133"/>
    </source>
</evidence>
<dbReference type="Proteomes" id="UP000070133">
    <property type="component" value="Unassembled WGS sequence"/>
</dbReference>
<proteinExistence type="predicted"/>
<reference evidence="1 2" key="1">
    <citation type="submission" date="2015-07" db="EMBL/GenBank/DDBJ databases">
        <title>Comparative genomics of the Sigatoka disease complex on banana suggests a link between parallel evolutionary changes in Pseudocercospora fijiensis and Pseudocercospora eumusae and increased virulence on the banana host.</title>
        <authorList>
            <person name="Chang T.-C."/>
            <person name="Salvucci A."/>
            <person name="Crous P.W."/>
            <person name="Stergiopoulos I."/>
        </authorList>
    </citation>
    <scope>NUCLEOTIDE SEQUENCE [LARGE SCALE GENOMIC DNA]</scope>
    <source>
        <strain evidence="1 2">CBS 114824</strain>
    </source>
</reference>
<keyword evidence="2" id="KW-1185">Reference proteome</keyword>
<name>A0A139GUE8_9PEZI</name>
<protein>
    <submittedName>
        <fullName evidence="1">Uncharacterized protein</fullName>
    </submittedName>
</protein>
<comment type="caution">
    <text evidence="1">The sequence shown here is derived from an EMBL/GenBank/DDBJ whole genome shotgun (WGS) entry which is preliminary data.</text>
</comment>